<accession>A0A0F8WL01</accession>
<comment type="caution">
    <text evidence="1">The sequence shown here is derived from an EMBL/GenBank/DDBJ whole genome shotgun (WGS) entry which is preliminary data.</text>
</comment>
<name>A0A0F8WL01_9ZZZZ</name>
<sequence length="23" mass="2624">YQETLNKARGMIKALEMAEKGLE</sequence>
<dbReference type="EMBL" id="LAZR01064420">
    <property type="protein sequence ID" value="KKK57552.1"/>
    <property type="molecule type" value="Genomic_DNA"/>
</dbReference>
<dbReference type="AlphaFoldDB" id="A0A0F8WL01"/>
<reference evidence="1" key="1">
    <citation type="journal article" date="2015" name="Nature">
        <title>Complex archaea that bridge the gap between prokaryotes and eukaryotes.</title>
        <authorList>
            <person name="Spang A."/>
            <person name="Saw J.H."/>
            <person name="Jorgensen S.L."/>
            <person name="Zaremba-Niedzwiedzka K."/>
            <person name="Martijn J."/>
            <person name="Lind A.E."/>
            <person name="van Eijk R."/>
            <person name="Schleper C."/>
            <person name="Guy L."/>
            <person name="Ettema T.J."/>
        </authorList>
    </citation>
    <scope>NUCLEOTIDE SEQUENCE</scope>
</reference>
<feature type="non-terminal residue" evidence="1">
    <location>
        <position position="1"/>
    </location>
</feature>
<proteinExistence type="predicted"/>
<organism evidence="1">
    <name type="scientific">marine sediment metagenome</name>
    <dbReference type="NCBI Taxonomy" id="412755"/>
    <lineage>
        <taxon>unclassified sequences</taxon>
        <taxon>metagenomes</taxon>
        <taxon>ecological metagenomes</taxon>
    </lineage>
</organism>
<evidence type="ECO:0000313" key="1">
    <source>
        <dbReference type="EMBL" id="KKK57552.1"/>
    </source>
</evidence>
<gene>
    <name evidence="1" type="ORF">LCGC14_3053340</name>
</gene>
<protein>
    <submittedName>
        <fullName evidence="1">Uncharacterized protein</fullName>
    </submittedName>
</protein>